<protein>
    <submittedName>
        <fullName evidence="5">CRP-like cAMP-binding protein</fullName>
    </submittedName>
</protein>
<organism evidence="5 6">
    <name type="scientific">Sphingobium xenophagum</name>
    <dbReference type="NCBI Taxonomy" id="121428"/>
    <lineage>
        <taxon>Bacteria</taxon>
        <taxon>Pseudomonadati</taxon>
        <taxon>Pseudomonadota</taxon>
        <taxon>Alphaproteobacteria</taxon>
        <taxon>Sphingomonadales</taxon>
        <taxon>Sphingomonadaceae</taxon>
        <taxon>Sphingobium</taxon>
    </lineage>
</organism>
<proteinExistence type="predicted"/>
<gene>
    <name evidence="5" type="ORF">J2W40_003824</name>
</gene>
<evidence type="ECO:0000313" key="6">
    <source>
        <dbReference type="Proteomes" id="UP001267638"/>
    </source>
</evidence>
<reference evidence="5 6" key="1">
    <citation type="submission" date="2023-07" db="EMBL/GenBank/DDBJ databases">
        <title>Sorghum-associated microbial communities from plants grown in Nebraska, USA.</title>
        <authorList>
            <person name="Schachtman D."/>
        </authorList>
    </citation>
    <scope>NUCLEOTIDE SEQUENCE [LARGE SCALE GENOMIC DNA]</scope>
    <source>
        <strain evidence="5 6">4256</strain>
    </source>
</reference>
<evidence type="ECO:0000256" key="1">
    <source>
        <dbReference type="ARBA" id="ARBA00023015"/>
    </source>
</evidence>
<dbReference type="Gene3D" id="1.10.10.10">
    <property type="entry name" value="Winged helix-like DNA-binding domain superfamily/Winged helix DNA-binding domain"/>
    <property type="match status" value="1"/>
</dbReference>
<sequence length="266" mass="29424">MPSMATGAKVAVYMKDNILFTDRFLKGRRGVHLALEERAILENAISEVRTIDARTTIVSAGQTLSNSTLLIDGFMCRYLDDKEGMRQLVAVQVPGDFVDLHAYPLRTLDHDVATLTAATVAIVPHRALDGINATKPELTRKLWFSTLLDAAIHRAWLFRLGRLDAVGRVAHFLSETNARLQPVGLSDGKRFAFGVTQNDIAEICGITNVHANRVLRQLREEGLCVFRSSLVDILDVKGLARRGQFSPDYLYIDAGPQHSSNESHSS</sequence>
<accession>A0ABU1X7E9</accession>
<dbReference type="SUPFAM" id="SSF46785">
    <property type="entry name" value="Winged helix' DNA-binding domain"/>
    <property type="match status" value="1"/>
</dbReference>
<evidence type="ECO:0000256" key="3">
    <source>
        <dbReference type="ARBA" id="ARBA00023163"/>
    </source>
</evidence>
<dbReference type="SUPFAM" id="SSF51206">
    <property type="entry name" value="cAMP-binding domain-like"/>
    <property type="match status" value="1"/>
</dbReference>
<dbReference type="InterPro" id="IPR036390">
    <property type="entry name" value="WH_DNA-bd_sf"/>
</dbReference>
<comment type="caution">
    <text evidence="5">The sequence shown here is derived from an EMBL/GenBank/DDBJ whole genome shotgun (WGS) entry which is preliminary data.</text>
</comment>
<dbReference type="Proteomes" id="UP001267638">
    <property type="component" value="Unassembled WGS sequence"/>
</dbReference>
<dbReference type="InterPro" id="IPR036388">
    <property type="entry name" value="WH-like_DNA-bd_sf"/>
</dbReference>
<name>A0ABU1X7E9_SPHXE</name>
<dbReference type="InterPro" id="IPR018490">
    <property type="entry name" value="cNMP-bd_dom_sf"/>
</dbReference>
<evidence type="ECO:0000313" key="5">
    <source>
        <dbReference type="EMBL" id="MDR7156977.1"/>
    </source>
</evidence>
<keyword evidence="3" id="KW-0804">Transcription</keyword>
<keyword evidence="6" id="KW-1185">Reference proteome</keyword>
<keyword evidence="2" id="KW-0238">DNA-binding</keyword>
<dbReference type="EMBL" id="JAVDWV010000025">
    <property type="protein sequence ID" value="MDR7156977.1"/>
    <property type="molecule type" value="Genomic_DNA"/>
</dbReference>
<dbReference type="SMART" id="SM00419">
    <property type="entry name" value="HTH_CRP"/>
    <property type="match status" value="1"/>
</dbReference>
<evidence type="ECO:0000256" key="2">
    <source>
        <dbReference type="ARBA" id="ARBA00023125"/>
    </source>
</evidence>
<evidence type="ECO:0000259" key="4">
    <source>
        <dbReference type="PROSITE" id="PS51063"/>
    </source>
</evidence>
<dbReference type="PROSITE" id="PS51063">
    <property type="entry name" value="HTH_CRP_2"/>
    <property type="match status" value="1"/>
</dbReference>
<dbReference type="Gene3D" id="2.60.120.10">
    <property type="entry name" value="Jelly Rolls"/>
    <property type="match status" value="1"/>
</dbReference>
<dbReference type="Pfam" id="PF13545">
    <property type="entry name" value="HTH_Crp_2"/>
    <property type="match status" value="1"/>
</dbReference>
<feature type="domain" description="HTH crp-type" evidence="4">
    <location>
        <begin position="163"/>
        <end position="237"/>
    </location>
</feature>
<dbReference type="InterPro" id="IPR012318">
    <property type="entry name" value="HTH_CRP"/>
</dbReference>
<dbReference type="InterPro" id="IPR014710">
    <property type="entry name" value="RmlC-like_jellyroll"/>
</dbReference>
<keyword evidence="1" id="KW-0805">Transcription regulation</keyword>